<keyword evidence="1" id="KW-0175">Coiled coil</keyword>
<keyword evidence="4" id="KW-1185">Reference proteome</keyword>
<reference evidence="3 4" key="1">
    <citation type="submission" date="2020-08" db="EMBL/GenBank/DDBJ databases">
        <authorList>
            <person name="Newling K."/>
            <person name="Davey J."/>
            <person name="Forrester S."/>
        </authorList>
    </citation>
    <scope>NUCLEOTIDE SEQUENCE [LARGE SCALE GENOMIC DNA]</scope>
    <source>
        <strain evidence="4">Crithidia deanei Carvalho (ATCC PRA-265)</strain>
    </source>
</reference>
<feature type="region of interest" description="Disordered" evidence="2">
    <location>
        <begin position="188"/>
        <end position="294"/>
    </location>
</feature>
<feature type="compositionally biased region" description="Polar residues" evidence="2">
    <location>
        <begin position="195"/>
        <end position="209"/>
    </location>
</feature>
<feature type="coiled-coil region" evidence="1">
    <location>
        <begin position="320"/>
        <end position="347"/>
    </location>
</feature>
<dbReference type="VEuPathDB" id="TriTrypDB:ADEAN_000825400"/>
<name>A0A7G2CRC7_9TRYP</name>
<sequence>MNHSTNKPKGRSEYLFWLNSLCRTEYPAVESLRDCAAYCTVIEAATRRIAENCVKYDHKDAWAYAKRAEFAEKAIQKIDWKASLEVCENIDPSKDNRTVRSICRKNSLLLQDLLANSIPPNFSTDVDIERMASGKLQDHIKVLEWLFNFMTKVLDSFSDEALTNNVCAGPYGDVEGVKLTRSVKLLGRERRRKSATSFPNDESTDVTTPDSRRQVSPRHPSLRTSSTGPARQLRTAKPSRVPDSFSESKPKRTQSSRAYQSAGKTENGLVGKNDDGSRGGRESPPAADTPSALHSAEIRKISHSSPSTAFLYSRGSTAVLEIQKNTLVSLRQEVEELEALILNAHEKHQCALTESSNVVYQPREEVLPFLVNPEYTPPDNQSVGLQELGRILEERDSLYFKYLATEKIVNRYEEQKNSTTPSLLLERIQQILYPLV</sequence>
<feature type="compositionally biased region" description="Basic and acidic residues" evidence="2">
    <location>
        <begin position="272"/>
        <end position="281"/>
    </location>
</feature>
<dbReference type="SUPFAM" id="SSF47576">
    <property type="entry name" value="Calponin-homology domain, CH-domain"/>
    <property type="match status" value="1"/>
</dbReference>
<organism evidence="3 4">
    <name type="scientific">Angomonas deanei</name>
    <dbReference type="NCBI Taxonomy" id="59799"/>
    <lineage>
        <taxon>Eukaryota</taxon>
        <taxon>Discoba</taxon>
        <taxon>Euglenozoa</taxon>
        <taxon>Kinetoplastea</taxon>
        <taxon>Metakinetoplastina</taxon>
        <taxon>Trypanosomatida</taxon>
        <taxon>Trypanosomatidae</taxon>
        <taxon>Strigomonadinae</taxon>
        <taxon>Angomonas</taxon>
    </lineage>
</organism>
<dbReference type="AlphaFoldDB" id="A0A7G2CRC7"/>
<dbReference type="InterPro" id="IPR027328">
    <property type="entry name" value="MAPRE"/>
</dbReference>
<dbReference type="OrthoDB" id="2119228at2759"/>
<dbReference type="Gene3D" id="1.10.418.10">
    <property type="entry name" value="Calponin-like domain"/>
    <property type="match status" value="1"/>
</dbReference>
<dbReference type="GO" id="GO:0008017">
    <property type="term" value="F:microtubule binding"/>
    <property type="evidence" value="ECO:0007669"/>
    <property type="project" value="InterPro"/>
</dbReference>
<evidence type="ECO:0000313" key="3">
    <source>
        <dbReference type="EMBL" id="CAD2220732.1"/>
    </source>
</evidence>
<proteinExistence type="predicted"/>
<dbReference type="EMBL" id="LR877162">
    <property type="protein sequence ID" value="CAD2220732.1"/>
    <property type="molecule type" value="Genomic_DNA"/>
</dbReference>
<dbReference type="PANTHER" id="PTHR10623">
    <property type="entry name" value="MICROTUBULE-ASSOCIATED PROTEIN RP/EB FAMILY MEMBER"/>
    <property type="match status" value="1"/>
</dbReference>
<protein>
    <submittedName>
        <fullName evidence="3">Uncharacterized protein</fullName>
    </submittedName>
</protein>
<evidence type="ECO:0000256" key="2">
    <source>
        <dbReference type="SAM" id="MobiDB-lite"/>
    </source>
</evidence>
<accession>A0A7G2CRC7</accession>
<dbReference type="Proteomes" id="UP000515908">
    <property type="component" value="Chromosome 18"/>
</dbReference>
<evidence type="ECO:0000313" key="4">
    <source>
        <dbReference type="Proteomes" id="UP000515908"/>
    </source>
</evidence>
<evidence type="ECO:0000256" key="1">
    <source>
        <dbReference type="SAM" id="Coils"/>
    </source>
</evidence>
<feature type="compositionally biased region" description="Polar residues" evidence="2">
    <location>
        <begin position="253"/>
        <end position="264"/>
    </location>
</feature>
<gene>
    <name evidence="3" type="ORF">ADEAN_000825400</name>
</gene>
<dbReference type="InterPro" id="IPR036872">
    <property type="entry name" value="CH_dom_sf"/>
</dbReference>